<comment type="cofactor">
    <cofactor evidence="4">
        <name>Mn(2+)</name>
        <dbReference type="ChEBI" id="CHEBI:29035"/>
    </cofactor>
    <text evidence="4">Binds 2 manganese ions per subunit.</text>
</comment>
<dbReference type="EMBL" id="FMWG01000005">
    <property type="protein sequence ID" value="SCZ64746.1"/>
    <property type="molecule type" value="Genomic_DNA"/>
</dbReference>
<evidence type="ECO:0000256" key="5">
    <source>
        <dbReference type="RuleBase" id="RU003684"/>
    </source>
</evidence>
<dbReference type="PANTHER" id="PTHR11358:SF26">
    <property type="entry name" value="GUANIDINO ACID HYDROLASE, MITOCHONDRIAL"/>
    <property type="match status" value="1"/>
</dbReference>
<keyword evidence="2 4" id="KW-0479">Metal-binding</keyword>
<evidence type="ECO:0000313" key="6">
    <source>
        <dbReference type="EMBL" id="SCZ64746.1"/>
    </source>
</evidence>
<dbReference type="CDD" id="cd11593">
    <property type="entry name" value="Agmatinase-like_2"/>
    <property type="match status" value="1"/>
</dbReference>
<dbReference type="Proteomes" id="UP000198767">
    <property type="component" value="Unassembled WGS sequence"/>
</dbReference>
<dbReference type="PROSITE" id="PS51409">
    <property type="entry name" value="ARGINASE_2"/>
    <property type="match status" value="1"/>
</dbReference>
<feature type="binding site" evidence="4">
    <location>
        <position position="132"/>
    </location>
    <ligand>
        <name>Mn(2+)</name>
        <dbReference type="ChEBI" id="CHEBI:29035"/>
        <label>1</label>
    </ligand>
</feature>
<dbReference type="Pfam" id="PF00491">
    <property type="entry name" value="Arginase"/>
    <property type="match status" value="1"/>
</dbReference>
<dbReference type="InterPro" id="IPR005925">
    <property type="entry name" value="Agmatinase-rel"/>
</dbReference>
<dbReference type="SUPFAM" id="SSF52768">
    <property type="entry name" value="Arginase/deacetylase"/>
    <property type="match status" value="1"/>
</dbReference>
<evidence type="ECO:0000256" key="2">
    <source>
        <dbReference type="ARBA" id="ARBA00022723"/>
    </source>
</evidence>
<evidence type="ECO:0000256" key="1">
    <source>
        <dbReference type="ARBA" id="ARBA00009227"/>
    </source>
</evidence>
<gene>
    <name evidence="6" type="ORF">SAMN04488118_105309</name>
</gene>
<keyword evidence="4" id="KW-0464">Manganese</keyword>
<proteinExistence type="inferred from homology"/>
<dbReference type="NCBIfam" id="TIGR01230">
    <property type="entry name" value="agmatinase"/>
    <property type="match status" value="1"/>
</dbReference>
<feature type="binding site" evidence="4">
    <location>
        <position position="213"/>
    </location>
    <ligand>
        <name>Mn(2+)</name>
        <dbReference type="ChEBI" id="CHEBI:29035"/>
        <label>1</label>
    </ligand>
</feature>
<feature type="binding site" evidence="4">
    <location>
        <position position="130"/>
    </location>
    <ligand>
        <name>Mn(2+)</name>
        <dbReference type="ChEBI" id="CHEBI:29035"/>
        <label>1</label>
    </ligand>
</feature>
<keyword evidence="7" id="KW-1185">Reference proteome</keyword>
<dbReference type="InterPro" id="IPR020855">
    <property type="entry name" value="Ureohydrolase_Mn_BS"/>
</dbReference>
<dbReference type="InterPro" id="IPR006035">
    <property type="entry name" value="Ureohydrolase"/>
</dbReference>
<dbReference type="GO" id="GO:0046872">
    <property type="term" value="F:metal ion binding"/>
    <property type="evidence" value="ECO:0007669"/>
    <property type="project" value="UniProtKB-KW"/>
</dbReference>
<dbReference type="PROSITE" id="PS01053">
    <property type="entry name" value="ARGINASE_1"/>
    <property type="match status" value="1"/>
</dbReference>
<protein>
    <submittedName>
        <fullName evidence="6">Agmatinase</fullName>
    </submittedName>
</protein>
<reference evidence="6 7" key="1">
    <citation type="submission" date="2016-10" db="EMBL/GenBank/DDBJ databases">
        <authorList>
            <person name="de Groot N.N."/>
        </authorList>
    </citation>
    <scope>NUCLEOTIDE SEQUENCE [LARGE SCALE GENOMIC DNA]</scope>
    <source>
        <strain evidence="6 7">U95</strain>
    </source>
</reference>
<evidence type="ECO:0000256" key="4">
    <source>
        <dbReference type="PIRSR" id="PIRSR036979-1"/>
    </source>
</evidence>
<dbReference type="GO" id="GO:0033389">
    <property type="term" value="P:putrescine biosynthetic process from arginine, via agmatine"/>
    <property type="evidence" value="ECO:0007669"/>
    <property type="project" value="TreeGrafter"/>
</dbReference>
<keyword evidence="3 5" id="KW-0378">Hydrolase</keyword>
<dbReference type="STRING" id="1156985.SAMN04488118_105309"/>
<dbReference type="Gene3D" id="3.40.800.10">
    <property type="entry name" value="Ureohydrolase domain"/>
    <property type="match status" value="1"/>
</dbReference>
<feature type="binding site" evidence="4">
    <location>
        <position position="215"/>
    </location>
    <ligand>
        <name>Mn(2+)</name>
        <dbReference type="ChEBI" id="CHEBI:29035"/>
        <label>1</label>
    </ligand>
</feature>
<organism evidence="6 7">
    <name type="scientific">Epibacterium ulvae</name>
    <dbReference type="NCBI Taxonomy" id="1156985"/>
    <lineage>
        <taxon>Bacteria</taxon>
        <taxon>Pseudomonadati</taxon>
        <taxon>Pseudomonadota</taxon>
        <taxon>Alphaproteobacteria</taxon>
        <taxon>Rhodobacterales</taxon>
        <taxon>Roseobacteraceae</taxon>
        <taxon>Epibacterium</taxon>
    </lineage>
</organism>
<evidence type="ECO:0000256" key="3">
    <source>
        <dbReference type="ARBA" id="ARBA00022801"/>
    </source>
</evidence>
<dbReference type="OrthoDB" id="9788689at2"/>
<name>A0A1G5QSU2_9RHOB</name>
<dbReference type="GO" id="GO:0008783">
    <property type="term" value="F:agmatinase activity"/>
    <property type="evidence" value="ECO:0007669"/>
    <property type="project" value="TreeGrafter"/>
</dbReference>
<dbReference type="AlphaFoldDB" id="A0A1G5QSU2"/>
<dbReference type="RefSeq" id="WP_090218717.1">
    <property type="nucleotide sequence ID" value="NZ_FMWG01000005.1"/>
</dbReference>
<feature type="binding site" evidence="4">
    <location>
        <position position="106"/>
    </location>
    <ligand>
        <name>Mn(2+)</name>
        <dbReference type="ChEBI" id="CHEBI:29035"/>
        <label>1</label>
    </ligand>
</feature>
<dbReference type="PIRSF" id="PIRSF036979">
    <property type="entry name" value="Arginase"/>
    <property type="match status" value="1"/>
</dbReference>
<evidence type="ECO:0000313" key="7">
    <source>
        <dbReference type="Proteomes" id="UP000198767"/>
    </source>
</evidence>
<dbReference type="InterPro" id="IPR023696">
    <property type="entry name" value="Ureohydrolase_dom_sf"/>
</dbReference>
<comment type="similarity">
    <text evidence="1">Belongs to the arginase family. Agmatinase subfamily.</text>
</comment>
<accession>A0A1G5QSU2</accession>
<sequence length="292" mass="31536">MTYFLQGELSQEERNPTTSRFRVIPVPLERTVSYGGGTSAGPDAILEASTELERLCRDTEPCACGITTEPAVECFASLPTVMEDIAKRTCAAVAAGAIPVVLGGEHALTYGAVRGVARATGRPIGIIQIDAHADLRKAYQEERHSHASVMQLLVEEEDVALAQFGVRALCREEVDRRVAHSVFHIDAEELVRDDIHTVQLPEEFPNDIYVSFDLDGLDPAILPATGTPVPGGLGYYQALNLVRASLIDRKLVGIDVVELAPEIGSRVSNFTAAQLTYALMAAALPTLRDQTL</sequence>
<feature type="binding site" evidence="4">
    <location>
        <position position="134"/>
    </location>
    <ligand>
        <name>Mn(2+)</name>
        <dbReference type="ChEBI" id="CHEBI:29035"/>
        <label>1</label>
    </ligand>
</feature>
<dbReference type="PANTHER" id="PTHR11358">
    <property type="entry name" value="ARGINASE/AGMATINASE"/>
    <property type="match status" value="1"/>
</dbReference>